<evidence type="ECO:0000313" key="1">
    <source>
        <dbReference type="EMBL" id="SVA31828.1"/>
    </source>
</evidence>
<proteinExistence type="predicted"/>
<name>A0A381UW43_9ZZZZ</name>
<reference evidence="1" key="1">
    <citation type="submission" date="2018-05" db="EMBL/GenBank/DDBJ databases">
        <authorList>
            <person name="Lanie J.A."/>
            <person name="Ng W.-L."/>
            <person name="Kazmierczak K.M."/>
            <person name="Andrzejewski T.M."/>
            <person name="Davidsen T.M."/>
            <person name="Wayne K.J."/>
            <person name="Tettelin H."/>
            <person name="Glass J.I."/>
            <person name="Rusch D."/>
            <person name="Podicherti R."/>
            <person name="Tsui H.-C.T."/>
            <person name="Winkler M.E."/>
        </authorList>
    </citation>
    <scope>NUCLEOTIDE SEQUENCE</scope>
</reference>
<gene>
    <name evidence="1" type="ORF">METZ01_LOCUS84682</name>
</gene>
<sequence>MVITSTDNHYKDIFFQKIYLIQTTDPSLKSFNVIKLVFLK</sequence>
<protein>
    <submittedName>
        <fullName evidence="1">Uncharacterized protein</fullName>
    </submittedName>
</protein>
<dbReference type="AlphaFoldDB" id="A0A381UW43"/>
<accession>A0A381UW43</accession>
<dbReference type="EMBL" id="UINC01007174">
    <property type="protein sequence ID" value="SVA31828.1"/>
    <property type="molecule type" value="Genomic_DNA"/>
</dbReference>
<organism evidence="1">
    <name type="scientific">marine metagenome</name>
    <dbReference type="NCBI Taxonomy" id="408172"/>
    <lineage>
        <taxon>unclassified sequences</taxon>
        <taxon>metagenomes</taxon>
        <taxon>ecological metagenomes</taxon>
    </lineage>
</organism>